<evidence type="ECO:0000259" key="1">
    <source>
        <dbReference type="Pfam" id="PF07734"/>
    </source>
</evidence>
<gene>
    <name evidence="2" type="ORF">C3L33_11954</name>
</gene>
<dbReference type="InterPro" id="IPR006527">
    <property type="entry name" value="F-box-assoc_dom_typ1"/>
</dbReference>
<feature type="non-terminal residue" evidence="2">
    <location>
        <position position="1"/>
    </location>
</feature>
<dbReference type="Proteomes" id="UP000428333">
    <property type="component" value="Linkage Group LG07"/>
</dbReference>
<reference evidence="2 3" key="1">
    <citation type="journal article" date="2019" name="Genome Biol. Evol.">
        <title>The Rhododendron genome and chromosomal organization provide insight into shared whole-genome duplications across the heath family (Ericaceae).</title>
        <authorList>
            <person name="Soza V.L."/>
            <person name="Lindsley D."/>
            <person name="Waalkes A."/>
            <person name="Ramage E."/>
            <person name="Patwardhan R.P."/>
            <person name="Burton J.N."/>
            <person name="Adey A."/>
            <person name="Kumar A."/>
            <person name="Qiu R."/>
            <person name="Shendure J."/>
            <person name="Hall B."/>
        </authorList>
    </citation>
    <scope>NUCLEOTIDE SEQUENCE [LARGE SCALE GENOMIC DNA]</scope>
    <source>
        <strain evidence="2">RSF 1966-606</strain>
    </source>
</reference>
<organism evidence="2 3">
    <name type="scientific">Rhododendron williamsianum</name>
    <dbReference type="NCBI Taxonomy" id="262921"/>
    <lineage>
        <taxon>Eukaryota</taxon>
        <taxon>Viridiplantae</taxon>
        <taxon>Streptophyta</taxon>
        <taxon>Embryophyta</taxon>
        <taxon>Tracheophyta</taxon>
        <taxon>Spermatophyta</taxon>
        <taxon>Magnoliopsida</taxon>
        <taxon>eudicotyledons</taxon>
        <taxon>Gunneridae</taxon>
        <taxon>Pentapetalae</taxon>
        <taxon>asterids</taxon>
        <taxon>Ericales</taxon>
        <taxon>Ericaceae</taxon>
        <taxon>Ericoideae</taxon>
        <taxon>Rhodoreae</taxon>
        <taxon>Rhododendron</taxon>
    </lineage>
</organism>
<dbReference type="AlphaFoldDB" id="A0A6A4L6U1"/>
<protein>
    <recommendedName>
        <fullName evidence="1">F-box associated beta-propeller type 1 domain-containing protein</fullName>
    </recommendedName>
</protein>
<sequence length="240" mass="26684">MAPKPQCLLKCVYGFGAHPGTHEYAVIRIQYDMENELKLPPKVEIYTQRTRSWRGISSAAPTYCMAQCWWSDPFVGGAMHWIAYYPCVEDGYSWYLIVSFDMATESFSEIILPPTLALADLSPTSPLSIYLFGESLAVLSSGPRDGGGYCIWVMKKYGVAESWTKLFSSNLLGKPNKMLGFRKNGEVLLASDDSLAYYAHGTETLAITGIKGFSPGFEVIPFMETLVSVEKRNGVPERRG</sequence>
<feature type="domain" description="F-box associated beta-propeller type 1" evidence="1">
    <location>
        <begin position="12"/>
        <end position="196"/>
    </location>
</feature>
<dbReference type="PANTHER" id="PTHR31672">
    <property type="entry name" value="BNACNNG10540D PROTEIN"/>
    <property type="match status" value="1"/>
</dbReference>
<proteinExistence type="predicted"/>
<comment type="caution">
    <text evidence="2">The sequence shown here is derived from an EMBL/GenBank/DDBJ whole genome shotgun (WGS) entry which is preliminary data.</text>
</comment>
<evidence type="ECO:0000313" key="3">
    <source>
        <dbReference type="Proteomes" id="UP000428333"/>
    </source>
</evidence>
<name>A0A6A4L6U1_9ERIC</name>
<dbReference type="InterPro" id="IPR050796">
    <property type="entry name" value="SCF_F-box_component"/>
</dbReference>
<dbReference type="PANTHER" id="PTHR31672:SF10">
    <property type="entry name" value="F-BOX DOMAIN-CONTAINING PROTEIN"/>
    <property type="match status" value="1"/>
</dbReference>
<dbReference type="InterPro" id="IPR017451">
    <property type="entry name" value="F-box-assoc_interact_dom"/>
</dbReference>
<evidence type="ECO:0000313" key="2">
    <source>
        <dbReference type="EMBL" id="KAE9456146.1"/>
    </source>
</evidence>
<dbReference type="OrthoDB" id="1867629at2759"/>
<dbReference type="EMBL" id="QEFC01001757">
    <property type="protein sequence ID" value="KAE9456146.1"/>
    <property type="molecule type" value="Genomic_DNA"/>
</dbReference>
<accession>A0A6A4L6U1</accession>
<dbReference type="NCBIfam" id="TIGR01640">
    <property type="entry name" value="F_box_assoc_1"/>
    <property type="match status" value="1"/>
</dbReference>
<keyword evidence="3" id="KW-1185">Reference proteome</keyword>
<dbReference type="Pfam" id="PF07734">
    <property type="entry name" value="FBA_1"/>
    <property type="match status" value="1"/>
</dbReference>